<comment type="caution">
    <text evidence="1">The sequence shown here is derived from an EMBL/GenBank/DDBJ whole genome shotgun (WGS) entry which is preliminary data.</text>
</comment>
<keyword evidence="2" id="KW-1185">Reference proteome</keyword>
<dbReference type="EMBL" id="CM023487">
    <property type="protein sequence ID" value="KAH6925082.1"/>
    <property type="molecule type" value="Genomic_DNA"/>
</dbReference>
<evidence type="ECO:0000313" key="1">
    <source>
        <dbReference type="EMBL" id="KAH6925082.1"/>
    </source>
</evidence>
<name>A0ACB7RQ44_HYAAI</name>
<dbReference type="Proteomes" id="UP000821845">
    <property type="component" value="Chromosome 7"/>
</dbReference>
<accession>A0ACB7RQ44</accession>
<gene>
    <name evidence="1" type="ORF">HPB50_000304</name>
</gene>
<sequence length="271" mass="31202">MERVREECATDHTMAESGVRGDLINYSISQFYPEENVHSALSYQPEPDDIFVVSHFPLCGGTWVQLIIYHILHERAPPAPLMERAAALPHLEFQGADAVRDMPRPGSIRTHLPFHLVPRVDCAKYIYVARNPYDCSVFFFEQMPSAQGKDIEEAFKTFPSFFDEFVEGRAPCGDYLGELVSWYKHRFEDNVLILTYEDLVNDNTTTVLRIADFLDDDGKYGQRLRQKGKLWKKVCAETKYEDKPSASTLPYCFKLRLHACSSMDVFEILVR</sequence>
<protein>
    <submittedName>
        <fullName evidence="1">Uncharacterized protein</fullName>
    </submittedName>
</protein>
<evidence type="ECO:0000313" key="2">
    <source>
        <dbReference type="Proteomes" id="UP000821845"/>
    </source>
</evidence>
<reference evidence="1" key="1">
    <citation type="submission" date="2020-05" db="EMBL/GenBank/DDBJ databases">
        <title>Large-scale comparative analyses of tick genomes elucidate their genetic diversity and vector capacities.</title>
        <authorList>
            <person name="Jia N."/>
            <person name="Wang J."/>
            <person name="Shi W."/>
            <person name="Du L."/>
            <person name="Sun Y."/>
            <person name="Zhan W."/>
            <person name="Jiang J."/>
            <person name="Wang Q."/>
            <person name="Zhang B."/>
            <person name="Ji P."/>
            <person name="Sakyi L.B."/>
            <person name="Cui X."/>
            <person name="Yuan T."/>
            <person name="Jiang B."/>
            <person name="Yang W."/>
            <person name="Lam T.T.-Y."/>
            <person name="Chang Q."/>
            <person name="Ding S."/>
            <person name="Wang X."/>
            <person name="Zhu J."/>
            <person name="Ruan X."/>
            <person name="Zhao L."/>
            <person name="Wei J."/>
            <person name="Que T."/>
            <person name="Du C."/>
            <person name="Cheng J."/>
            <person name="Dai P."/>
            <person name="Han X."/>
            <person name="Huang E."/>
            <person name="Gao Y."/>
            <person name="Liu J."/>
            <person name="Shao H."/>
            <person name="Ye R."/>
            <person name="Li L."/>
            <person name="Wei W."/>
            <person name="Wang X."/>
            <person name="Wang C."/>
            <person name="Yang T."/>
            <person name="Huo Q."/>
            <person name="Li W."/>
            <person name="Guo W."/>
            <person name="Chen H."/>
            <person name="Zhou L."/>
            <person name="Ni X."/>
            <person name="Tian J."/>
            <person name="Zhou Y."/>
            <person name="Sheng Y."/>
            <person name="Liu T."/>
            <person name="Pan Y."/>
            <person name="Xia L."/>
            <person name="Li J."/>
            <person name="Zhao F."/>
            <person name="Cao W."/>
        </authorList>
    </citation>
    <scope>NUCLEOTIDE SEQUENCE</scope>
    <source>
        <strain evidence="1">Hyas-2018</strain>
    </source>
</reference>
<organism evidence="1 2">
    <name type="scientific">Hyalomma asiaticum</name>
    <name type="common">Tick</name>
    <dbReference type="NCBI Taxonomy" id="266040"/>
    <lineage>
        <taxon>Eukaryota</taxon>
        <taxon>Metazoa</taxon>
        <taxon>Ecdysozoa</taxon>
        <taxon>Arthropoda</taxon>
        <taxon>Chelicerata</taxon>
        <taxon>Arachnida</taxon>
        <taxon>Acari</taxon>
        <taxon>Parasitiformes</taxon>
        <taxon>Ixodida</taxon>
        <taxon>Ixodoidea</taxon>
        <taxon>Ixodidae</taxon>
        <taxon>Hyalomminae</taxon>
        <taxon>Hyalomma</taxon>
    </lineage>
</organism>
<proteinExistence type="predicted"/>